<accession>A0A6V7XTR7</accession>
<feature type="region of interest" description="Disordered" evidence="2">
    <location>
        <begin position="128"/>
        <end position="183"/>
    </location>
</feature>
<organism evidence="4 5">
    <name type="scientific">Meloidogyne enterolobii</name>
    <name type="common">Root-knot nematode worm</name>
    <name type="synonym">Meloidogyne mayaguensis</name>
    <dbReference type="NCBI Taxonomy" id="390850"/>
    <lineage>
        <taxon>Eukaryota</taxon>
        <taxon>Metazoa</taxon>
        <taxon>Ecdysozoa</taxon>
        <taxon>Nematoda</taxon>
        <taxon>Chromadorea</taxon>
        <taxon>Rhabditida</taxon>
        <taxon>Tylenchina</taxon>
        <taxon>Tylenchomorpha</taxon>
        <taxon>Tylenchoidea</taxon>
        <taxon>Meloidogynidae</taxon>
        <taxon>Meloidogyninae</taxon>
        <taxon>Meloidogyne</taxon>
    </lineage>
</organism>
<name>A0A6V7XTR7_MELEN</name>
<dbReference type="Proteomes" id="UP000580250">
    <property type="component" value="Unassembled WGS sequence"/>
</dbReference>
<evidence type="ECO:0000256" key="3">
    <source>
        <dbReference type="SAM" id="Phobius"/>
    </source>
</evidence>
<feature type="compositionally biased region" description="Pro residues" evidence="2">
    <location>
        <begin position="164"/>
        <end position="180"/>
    </location>
</feature>
<dbReference type="EMBL" id="CAJEWN010002239">
    <property type="protein sequence ID" value="CAD2202698.1"/>
    <property type="molecule type" value="Genomic_DNA"/>
</dbReference>
<keyword evidence="3" id="KW-0812">Transmembrane</keyword>
<feature type="coiled-coil region" evidence="1">
    <location>
        <begin position="291"/>
        <end position="374"/>
    </location>
</feature>
<comment type="caution">
    <text evidence="4">The sequence shown here is derived from an EMBL/GenBank/DDBJ whole genome shotgun (WGS) entry which is preliminary data.</text>
</comment>
<keyword evidence="3" id="KW-1133">Transmembrane helix</keyword>
<evidence type="ECO:0000313" key="4">
    <source>
        <dbReference type="EMBL" id="CAD2202698.1"/>
    </source>
</evidence>
<evidence type="ECO:0000256" key="1">
    <source>
        <dbReference type="SAM" id="Coils"/>
    </source>
</evidence>
<keyword evidence="3" id="KW-0472">Membrane</keyword>
<feature type="compositionally biased region" description="Polar residues" evidence="2">
    <location>
        <begin position="137"/>
        <end position="149"/>
    </location>
</feature>
<dbReference type="OrthoDB" id="5984724at2759"/>
<reference evidence="4 5" key="1">
    <citation type="submission" date="2020-08" db="EMBL/GenBank/DDBJ databases">
        <authorList>
            <person name="Koutsovoulos G."/>
            <person name="Danchin GJ E."/>
        </authorList>
    </citation>
    <scope>NUCLEOTIDE SEQUENCE [LARGE SCALE GENOMIC DNA]</scope>
</reference>
<proteinExistence type="predicted"/>
<feature type="transmembrane region" description="Helical" evidence="3">
    <location>
        <begin position="453"/>
        <end position="475"/>
    </location>
</feature>
<evidence type="ECO:0000313" key="5">
    <source>
        <dbReference type="Proteomes" id="UP000580250"/>
    </source>
</evidence>
<evidence type="ECO:0000256" key="2">
    <source>
        <dbReference type="SAM" id="MobiDB-lite"/>
    </source>
</evidence>
<sequence>MSVKIRTNLLVALSEMQFYSVEAMRIMKMEQDANTYRLLDVEKSHLLETISKIEKLDLQWNKHMSKLHGLKKLAEEDLYKDFPSNEPSYEFMPDFLLSQQHFVTQCEFARQMAVSIGLIMEDLGRLPENASEENADSSRPSEMNKSSDNCTDDLGDQNGKTLEPPIPRPPDNPSPTPQPPMVNKDRVVEQNRCLKCSLCRGNHLPSHCTKYSNPKARKYKLLKQHRCLNCLRDDHLTFDCQNNRRCSKCRGKHHFMVCYSRIPKTQMLEPMRKSYVHCSKPAGMFESKKLLDEKTKALQEKDKKIVKLMSELMLARKKAEDESKKAKRLKRLLDESNQRIVDDHGKRILKETRVNALQKANRKLIARNGKLKREVHAYHKKCQREKLEPPEFYAFCCSWMDVKMFMSVVAAFAMILNSARDALRMFIRAPNKLWKCKTNEKMEKELTLKTPSWLSLTLFAAAVAINSFWTFLAIFTNVMDGWAHAWKESRKCAMDEVPKKRRKILERWKKEIEDETLDAGGNVAKRQKMRKIK</sequence>
<keyword evidence="1" id="KW-0175">Coiled coil</keyword>
<gene>
    <name evidence="4" type="ORF">MENT_LOCUS56345</name>
</gene>
<protein>
    <submittedName>
        <fullName evidence="4">Uncharacterized protein</fullName>
    </submittedName>
</protein>
<dbReference type="AlphaFoldDB" id="A0A6V7XTR7"/>